<dbReference type="AlphaFoldDB" id="A0AAV9IBK1"/>
<feature type="compositionally biased region" description="Low complexity" evidence="2">
    <location>
        <begin position="201"/>
        <end position="214"/>
    </location>
</feature>
<sequence>MQPQRFYSPNHSPSYSSSSFHGKEDDHAEKDNNSFLFDHLFRDYDLVDAFGFVQAEDQPPPYASDIQQALLLRGCTTNHPPPPPHRLQSSPCFESMLGPSCSTLYDEDEWRKATSILGTDGDWFPYEHPSQLFGACLPTSTEKDDYCRPSNNDAEPSNGDNHPSDDSESWDSLETKTTPEKQRCPPTGYFGASRGPPPPQQQEAAATTEKTTNQPNAMLMDESMRFFSSRPDEKRPRHPSHFQQRAMRPSPLKINTATSGVVGNKSSTREEVEDDHWMEHGSVTLETCKEYHASFQPWVVSPVPAPVTHPALSSSRNQPSWFLSNHHTNNNTSPFRISPTTLPSATPRDETDDFLLFPCRKPQQPQEEEEPIQDKQETEGYCPRCGNVIENLQHDQRLQRLENEYQSLFSKVYKLQNSLLSALKQSSSFSYSNNNNSNNNNDGGEQPPPLPLPRILPE</sequence>
<evidence type="ECO:0000256" key="1">
    <source>
        <dbReference type="SAM" id="Coils"/>
    </source>
</evidence>
<proteinExistence type="predicted"/>
<evidence type="ECO:0000313" key="3">
    <source>
        <dbReference type="EMBL" id="KAK4524671.1"/>
    </source>
</evidence>
<feature type="region of interest" description="Disordered" evidence="2">
    <location>
        <begin position="428"/>
        <end position="458"/>
    </location>
</feature>
<feature type="compositionally biased region" description="Low complexity" evidence="2">
    <location>
        <begin position="1"/>
        <end position="20"/>
    </location>
</feature>
<feature type="compositionally biased region" description="Polar residues" evidence="2">
    <location>
        <begin position="254"/>
        <end position="266"/>
    </location>
</feature>
<feature type="compositionally biased region" description="Low complexity" evidence="2">
    <location>
        <begin position="428"/>
        <end position="441"/>
    </location>
</feature>
<feature type="compositionally biased region" description="Polar residues" evidence="2">
    <location>
        <begin position="326"/>
        <end position="344"/>
    </location>
</feature>
<dbReference type="Proteomes" id="UP001300502">
    <property type="component" value="Unassembled WGS sequence"/>
</dbReference>
<comment type="caution">
    <text evidence="3">The sequence shown here is derived from an EMBL/GenBank/DDBJ whole genome shotgun (WGS) entry which is preliminary data.</text>
</comment>
<feature type="compositionally biased region" description="Pro residues" evidence="2">
    <location>
        <begin position="446"/>
        <end position="458"/>
    </location>
</feature>
<feature type="compositionally biased region" description="Polar residues" evidence="2">
    <location>
        <begin position="149"/>
        <end position="161"/>
    </location>
</feature>
<feature type="region of interest" description="Disordered" evidence="2">
    <location>
        <begin position="326"/>
        <end position="352"/>
    </location>
</feature>
<evidence type="ECO:0000313" key="4">
    <source>
        <dbReference type="Proteomes" id="UP001300502"/>
    </source>
</evidence>
<gene>
    <name evidence="3" type="ORF">GAYE_SCF05G2573</name>
</gene>
<feature type="compositionally biased region" description="Basic and acidic residues" evidence="2">
    <location>
        <begin position="173"/>
        <end position="183"/>
    </location>
</feature>
<feature type="coiled-coil region" evidence="1">
    <location>
        <begin position="391"/>
        <end position="418"/>
    </location>
</feature>
<protein>
    <submittedName>
        <fullName evidence="3">Uncharacterized protein</fullName>
    </submittedName>
</protein>
<feature type="region of interest" description="Disordered" evidence="2">
    <location>
        <begin position="1"/>
        <end position="28"/>
    </location>
</feature>
<name>A0AAV9IBK1_9RHOD</name>
<feature type="region of interest" description="Disordered" evidence="2">
    <location>
        <begin position="143"/>
        <end position="218"/>
    </location>
</feature>
<organism evidence="3 4">
    <name type="scientific">Galdieria yellowstonensis</name>
    <dbReference type="NCBI Taxonomy" id="3028027"/>
    <lineage>
        <taxon>Eukaryota</taxon>
        <taxon>Rhodophyta</taxon>
        <taxon>Bangiophyceae</taxon>
        <taxon>Galdieriales</taxon>
        <taxon>Galdieriaceae</taxon>
        <taxon>Galdieria</taxon>
    </lineage>
</organism>
<evidence type="ECO:0000256" key="2">
    <source>
        <dbReference type="SAM" id="MobiDB-lite"/>
    </source>
</evidence>
<accession>A0AAV9IBK1</accession>
<reference evidence="3 4" key="1">
    <citation type="submission" date="2022-07" db="EMBL/GenBank/DDBJ databases">
        <title>Genome-wide signatures of adaptation to extreme environments.</title>
        <authorList>
            <person name="Cho C.H."/>
            <person name="Yoon H.S."/>
        </authorList>
    </citation>
    <scope>NUCLEOTIDE SEQUENCE [LARGE SCALE GENOMIC DNA]</scope>
    <source>
        <strain evidence="3 4">108.79 E11</strain>
    </source>
</reference>
<feature type="region of interest" description="Disordered" evidence="2">
    <location>
        <begin position="254"/>
        <end position="274"/>
    </location>
</feature>
<keyword evidence="1" id="KW-0175">Coiled coil</keyword>
<dbReference type="EMBL" id="JANCYU010000025">
    <property type="protein sequence ID" value="KAK4524671.1"/>
    <property type="molecule type" value="Genomic_DNA"/>
</dbReference>
<keyword evidence="4" id="KW-1185">Reference proteome</keyword>